<dbReference type="EMBL" id="BSSQ01000019">
    <property type="protein sequence ID" value="GLX70480.1"/>
    <property type="molecule type" value="Genomic_DNA"/>
</dbReference>
<comment type="subunit">
    <text evidence="2">Homodimer.</text>
</comment>
<dbReference type="Proteomes" id="UP001157114">
    <property type="component" value="Unassembled WGS sequence"/>
</dbReference>
<dbReference type="InterPro" id="IPR050097">
    <property type="entry name" value="Ferredoxin-NADP_redctase_2"/>
</dbReference>
<dbReference type="PANTHER" id="PTHR48105">
    <property type="entry name" value="THIOREDOXIN REDUCTASE 1-RELATED-RELATED"/>
    <property type="match status" value="1"/>
</dbReference>
<name>A0ABQ6GK90_9BACL</name>
<dbReference type="PRINTS" id="PR00368">
    <property type="entry name" value="FADPNR"/>
</dbReference>
<proteinExistence type="predicted"/>
<keyword evidence="4" id="KW-0560">Oxidoreductase</keyword>
<dbReference type="InterPro" id="IPR023753">
    <property type="entry name" value="FAD/NAD-binding_dom"/>
</dbReference>
<dbReference type="RefSeq" id="WP_284241257.1">
    <property type="nucleotide sequence ID" value="NZ_BSSQ01000019.1"/>
</dbReference>
<evidence type="ECO:0000256" key="4">
    <source>
        <dbReference type="ARBA" id="ARBA00023002"/>
    </source>
</evidence>
<dbReference type="PRINTS" id="PR00469">
    <property type="entry name" value="PNDRDTASEII"/>
</dbReference>
<evidence type="ECO:0000256" key="3">
    <source>
        <dbReference type="ARBA" id="ARBA00022630"/>
    </source>
</evidence>
<dbReference type="SUPFAM" id="SSF51905">
    <property type="entry name" value="FAD/NAD(P)-binding domain"/>
    <property type="match status" value="1"/>
</dbReference>
<comment type="cofactor">
    <cofactor evidence="1">
        <name>FAD</name>
        <dbReference type="ChEBI" id="CHEBI:57692"/>
    </cofactor>
</comment>
<gene>
    <name evidence="6" type="ORF">MU1_48260</name>
</gene>
<sequence>MNYEVAIIGGGPAGLNAALVLGRARKKVALFDNNEPRNKVTHASHGFITRDGVTPTEFRRIAYEEVLRYPTVNHWDTEVTDIQRTEDGFVIATRSGEQVHAGKVILATGLKEQLPEIDGIKAYYGKSLFACPFCDGWELRDQPLVVISDVPQIFHKVKLLLQWTRDLVVCTNGNADLLNEDQREQLAARKIAVIDTPVSGFTGDNGMLEQVHFADGTSITRSGGFIDPAQTPTVNFKEPLGYDVSDNGALVTDPFGKTTAEGVYAAGDYAYVMPAQLIYAAASGSKAAMSVMADLTEEYWHSL</sequence>
<keyword evidence="7" id="KW-1185">Reference proteome</keyword>
<feature type="domain" description="FAD/NAD(P)-binding" evidence="5">
    <location>
        <begin position="3"/>
        <end position="284"/>
    </location>
</feature>
<dbReference type="Gene3D" id="3.50.50.60">
    <property type="entry name" value="FAD/NAD(P)-binding domain"/>
    <property type="match status" value="2"/>
</dbReference>
<reference evidence="6 7" key="1">
    <citation type="submission" date="2023-03" db="EMBL/GenBank/DDBJ databases">
        <title>Draft genome sequence of the bacteria which degrade cell wall of Tricholomamatutake.</title>
        <authorList>
            <person name="Konishi Y."/>
            <person name="Fukuta Y."/>
            <person name="Shirasaka N."/>
        </authorList>
    </citation>
    <scope>NUCLEOTIDE SEQUENCE [LARGE SCALE GENOMIC DNA]</scope>
    <source>
        <strain evidence="7">mu1</strain>
    </source>
</reference>
<organism evidence="6 7">
    <name type="scientific">Paenibacillus glycanilyticus</name>
    <dbReference type="NCBI Taxonomy" id="126569"/>
    <lineage>
        <taxon>Bacteria</taxon>
        <taxon>Bacillati</taxon>
        <taxon>Bacillota</taxon>
        <taxon>Bacilli</taxon>
        <taxon>Bacillales</taxon>
        <taxon>Paenibacillaceae</taxon>
        <taxon>Paenibacillus</taxon>
    </lineage>
</organism>
<evidence type="ECO:0000256" key="1">
    <source>
        <dbReference type="ARBA" id="ARBA00001974"/>
    </source>
</evidence>
<evidence type="ECO:0000313" key="6">
    <source>
        <dbReference type="EMBL" id="GLX70480.1"/>
    </source>
</evidence>
<comment type="caution">
    <text evidence="6">The sequence shown here is derived from an EMBL/GenBank/DDBJ whole genome shotgun (WGS) entry which is preliminary data.</text>
</comment>
<evidence type="ECO:0000259" key="5">
    <source>
        <dbReference type="Pfam" id="PF07992"/>
    </source>
</evidence>
<keyword evidence="3" id="KW-0285">Flavoprotein</keyword>
<protein>
    <submittedName>
        <fullName evidence="6">Thioredoxin reductase</fullName>
    </submittedName>
</protein>
<evidence type="ECO:0000256" key="2">
    <source>
        <dbReference type="ARBA" id="ARBA00011738"/>
    </source>
</evidence>
<dbReference type="InterPro" id="IPR036188">
    <property type="entry name" value="FAD/NAD-bd_sf"/>
</dbReference>
<accession>A0ABQ6GK90</accession>
<evidence type="ECO:0000313" key="7">
    <source>
        <dbReference type="Proteomes" id="UP001157114"/>
    </source>
</evidence>
<dbReference type="Pfam" id="PF07992">
    <property type="entry name" value="Pyr_redox_2"/>
    <property type="match status" value="1"/>
</dbReference>